<keyword evidence="2" id="KW-1185">Reference proteome</keyword>
<dbReference type="Proteomes" id="UP000635606">
    <property type="component" value="Unassembled WGS sequence"/>
</dbReference>
<accession>A0A8J3ZWB2</accession>
<organism evidence="1 2">
    <name type="scientific">Virgisporangium ochraceum</name>
    <dbReference type="NCBI Taxonomy" id="65505"/>
    <lineage>
        <taxon>Bacteria</taxon>
        <taxon>Bacillati</taxon>
        <taxon>Actinomycetota</taxon>
        <taxon>Actinomycetes</taxon>
        <taxon>Micromonosporales</taxon>
        <taxon>Micromonosporaceae</taxon>
        <taxon>Virgisporangium</taxon>
    </lineage>
</organism>
<sequence>MELQFTVGQRPGYAVEFIHSKFWGRTRITVDGQTVFKQNLPFEESWSTVKRHHLSIDDHEVIIEIERKRAFAGLRPMEYRAFVDGELVQSRTG</sequence>
<dbReference type="Gene3D" id="2.40.128.180">
    <property type="match status" value="1"/>
</dbReference>
<dbReference type="InterPro" id="IPR010695">
    <property type="entry name" value="FAIM1"/>
</dbReference>
<dbReference type="RefSeq" id="WP_203930705.1">
    <property type="nucleotide sequence ID" value="NZ_BOPH01000082.1"/>
</dbReference>
<dbReference type="AlphaFoldDB" id="A0A8J3ZWB2"/>
<gene>
    <name evidence="1" type="ORF">Voc01_057330</name>
</gene>
<evidence type="ECO:0000313" key="2">
    <source>
        <dbReference type="Proteomes" id="UP000635606"/>
    </source>
</evidence>
<reference evidence="1" key="1">
    <citation type="submission" date="2021-01" db="EMBL/GenBank/DDBJ databases">
        <title>Whole genome shotgun sequence of Virgisporangium ochraceum NBRC 16418.</title>
        <authorList>
            <person name="Komaki H."/>
            <person name="Tamura T."/>
        </authorList>
    </citation>
    <scope>NUCLEOTIDE SEQUENCE</scope>
    <source>
        <strain evidence="1">NBRC 16418</strain>
    </source>
</reference>
<dbReference type="EMBL" id="BOPH01000082">
    <property type="protein sequence ID" value="GIJ70816.1"/>
    <property type="molecule type" value="Genomic_DNA"/>
</dbReference>
<dbReference type="Pfam" id="PF06905">
    <property type="entry name" value="FAIM1"/>
    <property type="match status" value="1"/>
</dbReference>
<comment type="caution">
    <text evidence="1">The sequence shown here is derived from an EMBL/GenBank/DDBJ whole genome shotgun (WGS) entry which is preliminary data.</text>
</comment>
<evidence type="ECO:0000313" key="1">
    <source>
        <dbReference type="EMBL" id="GIJ70816.1"/>
    </source>
</evidence>
<dbReference type="InterPro" id="IPR038513">
    <property type="entry name" value="FAIM1_dom_sf"/>
</dbReference>
<protein>
    <submittedName>
        <fullName evidence="1">Uncharacterized protein</fullName>
    </submittedName>
</protein>
<name>A0A8J3ZWB2_9ACTN</name>
<proteinExistence type="predicted"/>